<evidence type="ECO:0000259" key="13">
    <source>
        <dbReference type="PROSITE" id="PS51900"/>
    </source>
</evidence>
<feature type="active site" evidence="11">
    <location>
        <position position="254"/>
    </location>
</feature>
<protein>
    <recommendedName>
        <fullName evidence="3 11">Tyrosine recombinase XerD</fullName>
    </recommendedName>
</protein>
<comment type="similarity">
    <text evidence="2 11">Belongs to the 'phage' integrase family. XerD subfamily.</text>
</comment>
<feature type="active site" evidence="11">
    <location>
        <position position="154"/>
    </location>
</feature>
<dbReference type="Gene3D" id="1.10.443.10">
    <property type="entry name" value="Intergrase catalytic core"/>
    <property type="match status" value="1"/>
</dbReference>
<dbReference type="PROSITE" id="PS51898">
    <property type="entry name" value="TYR_RECOMBINASE"/>
    <property type="match status" value="1"/>
</dbReference>
<evidence type="ECO:0000256" key="5">
    <source>
        <dbReference type="ARBA" id="ARBA00022618"/>
    </source>
</evidence>
<evidence type="ECO:0000256" key="2">
    <source>
        <dbReference type="ARBA" id="ARBA00010450"/>
    </source>
</evidence>
<dbReference type="GO" id="GO:0051301">
    <property type="term" value="P:cell division"/>
    <property type="evidence" value="ECO:0007669"/>
    <property type="project" value="UniProtKB-KW"/>
</dbReference>
<dbReference type="GO" id="GO:0003677">
    <property type="term" value="F:DNA binding"/>
    <property type="evidence" value="ECO:0007669"/>
    <property type="project" value="UniProtKB-UniRule"/>
</dbReference>
<sequence length="305" mass="35424">MRAMSMSMDRQPLEDYLIYLKVEKGLAPNTVESYQRDIKHYVDYLNKQGIVSWEEIDRYVLLSFFSEERQSDKSDNTIIRQFSSLRKFHQFLKQEGLTSEDPMLYVKTPKKAETLPKIISMNDIDRLLETPDTTKPLGIRDRAMLEVLYASGLRITELIELTTEDIHLSMKLIKIVGKGNKERLIPIGEMGCKWLEYYMESARPFLLNKARKETSVIFLNSRGAPLSRQGVWKKIRQLKQEAGIRASITPHTLRHSFATHLLENGADLRVVQELLGHSDVSTTQIYTHITKHRLKDIYGKYHPRA</sequence>
<keyword evidence="5 11" id="KW-0132">Cell division</keyword>
<dbReference type="InterPro" id="IPR004107">
    <property type="entry name" value="Integrase_SAM-like_N"/>
</dbReference>
<dbReference type="STRING" id="426701.SAMN04488098_102123"/>
<dbReference type="HAMAP" id="MF_01808">
    <property type="entry name" value="Recomb_XerC_XerD"/>
    <property type="match status" value="1"/>
</dbReference>
<dbReference type="PANTHER" id="PTHR30349">
    <property type="entry name" value="PHAGE INTEGRASE-RELATED"/>
    <property type="match status" value="1"/>
</dbReference>
<dbReference type="InterPro" id="IPR044068">
    <property type="entry name" value="CB"/>
</dbReference>
<accession>A0A1G9ANH4</accession>
<dbReference type="EMBL" id="FNFK01000021">
    <property type="protein sequence ID" value="SDK28783.1"/>
    <property type="molecule type" value="Genomic_DNA"/>
</dbReference>
<feature type="active site" evidence="11">
    <location>
        <position position="277"/>
    </location>
</feature>
<dbReference type="InterPro" id="IPR023009">
    <property type="entry name" value="Tyrosine_recombinase_XerC/XerD"/>
</dbReference>
<feature type="domain" description="Tyr recombinase" evidence="12">
    <location>
        <begin position="114"/>
        <end position="299"/>
    </location>
</feature>
<dbReference type="AlphaFoldDB" id="A0A1G9ANH4"/>
<proteinExistence type="inferred from homology"/>
<feature type="active site" evidence="11">
    <location>
        <position position="251"/>
    </location>
</feature>
<dbReference type="Proteomes" id="UP000199433">
    <property type="component" value="Unassembled WGS sequence"/>
</dbReference>
<name>A0A1G9ANH4_9LACT</name>
<dbReference type="Pfam" id="PF00589">
    <property type="entry name" value="Phage_integrase"/>
    <property type="match status" value="1"/>
</dbReference>
<evidence type="ECO:0000256" key="4">
    <source>
        <dbReference type="ARBA" id="ARBA00022490"/>
    </source>
</evidence>
<feature type="domain" description="Core-binding (CB)" evidence="13">
    <location>
        <begin position="7"/>
        <end position="93"/>
    </location>
</feature>
<keyword evidence="4 11" id="KW-0963">Cytoplasm</keyword>
<evidence type="ECO:0000256" key="11">
    <source>
        <dbReference type="HAMAP-Rule" id="MF_01807"/>
    </source>
</evidence>
<evidence type="ECO:0000256" key="10">
    <source>
        <dbReference type="ARBA" id="ARBA00023306"/>
    </source>
</evidence>
<keyword evidence="6 11" id="KW-0159">Chromosome partition</keyword>
<evidence type="ECO:0000313" key="14">
    <source>
        <dbReference type="EMBL" id="SDK28783.1"/>
    </source>
</evidence>
<dbReference type="InterPro" id="IPR011932">
    <property type="entry name" value="Recomb_XerD"/>
</dbReference>
<dbReference type="InterPro" id="IPR011010">
    <property type="entry name" value="DNA_brk_join_enz"/>
</dbReference>
<reference evidence="15" key="1">
    <citation type="submission" date="2016-10" db="EMBL/GenBank/DDBJ databases">
        <authorList>
            <person name="Varghese N."/>
            <person name="Submissions S."/>
        </authorList>
    </citation>
    <scope>NUCLEOTIDE SEQUENCE [LARGE SCALE GENOMIC DNA]</scope>
    <source>
        <strain evidence="15">DSM 19181</strain>
    </source>
</reference>
<dbReference type="Pfam" id="PF02899">
    <property type="entry name" value="Phage_int_SAM_1"/>
    <property type="match status" value="1"/>
</dbReference>
<dbReference type="GO" id="GO:0006313">
    <property type="term" value="P:DNA transposition"/>
    <property type="evidence" value="ECO:0007669"/>
    <property type="project" value="UniProtKB-UniRule"/>
</dbReference>
<keyword evidence="9 11" id="KW-0233">DNA recombination</keyword>
<evidence type="ECO:0000256" key="1">
    <source>
        <dbReference type="ARBA" id="ARBA00004496"/>
    </source>
</evidence>
<dbReference type="InterPro" id="IPR013762">
    <property type="entry name" value="Integrase-like_cat_sf"/>
</dbReference>
<dbReference type="InterPro" id="IPR010998">
    <property type="entry name" value="Integrase_recombinase_N"/>
</dbReference>
<evidence type="ECO:0000259" key="12">
    <source>
        <dbReference type="PROSITE" id="PS51898"/>
    </source>
</evidence>
<evidence type="ECO:0000256" key="6">
    <source>
        <dbReference type="ARBA" id="ARBA00022829"/>
    </source>
</evidence>
<comment type="function">
    <text evidence="11">Site-specific tyrosine recombinase, which acts by catalyzing the cutting and rejoining of the recombining DNA molecules. The XerC-XerD complex is essential to convert dimers of the bacterial chromosome into monomers to permit their segregation at cell division. It also contributes to the segregational stability of plasmids.</text>
</comment>
<dbReference type="Gene3D" id="1.10.150.130">
    <property type="match status" value="1"/>
</dbReference>
<dbReference type="PROSITE" id="PS51900">
    <property type="entry name" value="CB"/>
    <property type="match status" value="1"/>
</dbReference>
<dbReference type="NCBIfam" id="NF001399">
    <property type="entry name" value="PRK00283.1"/>
    <property type="match status" value="1"/>
</dbReference>
<dbReference type="GO" id="GO:0007059">
    <property type="term" value="P:chromosome segregation"/>
    <property type="evidence" value="ECO:0007669"/>
    <property type="project" value="UniProtKB-UniRule"/>
</dbReference>
<organism evidence="14 15">
    <name type="scientific">Alkalibacterium thalassium</name>
    <dbReference type="NCBI Taxonomy" id="426701"/>
    <lineage>
        <taxon>Bacteria</taxon>
        <taxon>Bacillati</taxon>
        <taxon>Bacillota</taxon>
        <taxon>Bacilli</taxon>
        <taxon>Lactobacillales</taxon>
        <taxon>Carnobacteriaceae</taxon>
        <taxon>Alkalibacterium</taxon>
    </lineage>
</organism>
<dbReference type="PANTHER" id="PTHR30349:SF81">
    <property type="entry name" value="TYROSINE RECOMBINASE XERC"/>
    <property type="match status" value="1"/>
</dbReference>
<evidence type="ECO:0000256" key="8">
    <source>
        <dbReference type="ARBA" id="ARBA00023125"/>
    </source>
</evidence>
<keyword evidence="7 11" id="KW-0229">DNA integration</keyword>
<dbReference type="NCBIfam" id="NF040815">
    <property type="entry name" value="recomb_XerA_Arch"/>
    <property type="match status" value="1"/>
</dbReference>
<evidence type="ECO:0000313" key="15">
    <source>
        <dbReference type="Proteomes" id="UP000199433"/>
    </source>
</evidence>
<evidence type="ECO:0000256" key="9">
    <source>
        <dbReference type="ARBA" id="ARBA00023172"/>
    </source>
</evidence>
<dbReference type="GO" id="GO:0009037">
    <property type="term" value="F:tyrosine-based site-specific recombinase activity"/>
    <property type="evidence" value="ECO:0007669"/>
    <property type="project" value="UniProtKB-UniRule"/>
</dbReference>
<feature type="active site" description="O-(3'-phospho-DNA)-tyrosine intermediate" evidence="11">
    <location>
        <position position="286"/>
    </location>
</feature>
<gene>
    <name evidence="11" type="primary">xerD</name>
    <name evidence="14" type="ORF">SAMN04488098_102123</name>
</gene>
<dbReference type="InterPro" id="IPR050090">
    <property type="entry name" value="Tyrosine_recombinase_XerCD"/>
</dbReference>
<dbReference type="SUPFAM" id="SSF56349">
    <property type="entry name" value="DNA breaking-rejoining enzymes"/>
    <property type="match status" value="1"/>
</dbReference>
<feature type="active site" evidence="11">
    <location>
        <position position="178"/>
    </location>
</feature>
<keyword evidence="15" id="KW-1185">Reference proteome</keyword>
<keyword evidence="8 11" id="KW-0238">DNA-binding</keyword>
<dbReference type="GO" id="GO:0005737">
    <property type="term" value="C:cytoplasm"/>
    <property type="evidence" value="ECO:0007669"/>
    <property type="project" value="UniProtKB-SubCell"/>
</dbReference>
<comment type="subcellular location">
    <subcellularLocation>
        <location evidence="1 11">Cytoplasm</location>
    </subcellularLocation>
</comment>
<dbReference type="HAMAP" id="MF_01807">
    <property type="entry name" value="Recomb_XerD"/>
    <property type="match status" value="1"/>
</dbReference>
<evidence type="ECO:0000256" key="7">
    <source>
        <dbReference type="ARBA" id="ARBA00022908"/>
    </source>
</evidence>
<dbReference type="InterPro" id="IPR002104">
    <property type="entry name" value="Integrase_catalytic"/>
</dbReference>
<evidence type="ECO:0000256" key="3">
    <source>
        <dbReference type="ARBA" id="ARBA00015810"/>
    </source>
</evidence>
<dbReference type="CDD" id="cd00798">
    <property type="entry name" value="INT_XerDC_C"/>
    <property type="match status" value="1"/>
</dbReference>
<comment type="subunit">
    <text evidence="11">Forms a cyclic heterotetrameric complex composed of two molecules of XerC and two molecules of XerD.</text>
</comment>
<dbReference type="NCBIfam" id="TIGR02225">
    <property type="entry name" value="recomb_XerD"/>
    <property type="match status" value="1"/>
</dbReference>
<keyword evidence="10 11" id="KW-0131">Cell cycle</keyword>